<comment type="caution">
    <text evidence="1">The sequence shown here is derived from an EMBL/GenBank/DDBJ whole genome shotgun (WGS) entry which is preliminary data.</text>
</comment>
<protein>
    <submittedName>
        <fullName evidence="1">Uncharacterized protein</fullName>
    </submittedName>
</protein>
<gene>
    <name evidence="1" type="ORF">AMECASPLE_015400</name>
</gene>
<dbReference type="EMBL" id="JAHRIP010010486">
    <property type="protein sequence ID" value="MEQ2283819.1"/>
    <property type="molecule type" value="Genomic_DNA"/>
</dbReference>
<sequence>MSIFILNISTTLPPQINTPNRPIIKFKAGLVSKALSQALNISPRGQSKHLKEGVSQVRPELELFDLHVKDYSTHTVKHGGGSVMLRACFSTAGIGKLINTGNPGIKPVATPQKI</sequence>
<name>A0ABV0XQU7_9TELE</name>
<dbReference type="Proteomes" id="UP001469553">
    <property type="component" value="Unassembled WGS sequence"/>
</dbReference>
<evidence type="ECO:0000313" key="1">
    <source>
        <dbReference type="EMBL" id="MEQ2283819.1"/>
    </source>
</evidence>
<keyword evidence="2" id="KW-1185">Reference proteome</keyword>
<reference evidence="1 2" key="1">
    <citation type="submission" date="2021-06" db="EMBL/GenBank/DDBJ databases">
        <authorList>
            <person name="Palmer J.M."/>
        </authorList>
    </citation>
    <scope>NUCLEOTIDE SEQUENCE [LARGE SCALE GENOMIC DNA]</scope>
    <source>
        <strain evidence="1 2">AS_MEX2019</strain>
        <tissue evidence="1">Muscle</tissue>
    </source>
</reference>
<organism evidence="1 2">
    <name type="scientific">Ameca splendens</name>
    <dbReference type="NCBI Taxonomy" id="208324"/>
    <lineage>
        <taxon>Eukaryota</taxon>
        <taxon>Metazoa</taxon>
        <taxon>Chordata</taxon>
        <taxon>Craniata</taxon>
        <taxon>Vertebrata</taxon>
        <taxon>Euteleostomi</taxon>
        <taxon>Actinopterygii</taxon>
        <taxon>Neopterygii</taxon>
        <taxon>Teleostei</taxon>
        <taxon>Neoteleostei</taxon>
        <taxon>Acanthomorphata</taxon>
        <taxon>Ovalentaria</taxon>
        <taxon>Atherinomorphae</taxon>
        <taxon>Cyprinodontiformes</taxon>
        <taxon>Goodeidae</taxon>
        <taxon>Ameca</taxon>
    </lineage>
</organism>
<accession>A0ABV0XQU7</accession>
<evidence type="ECO:0000313" key="2">
    <source>
        <dbReference type="Proteomes" id="UP001469553"/>
    </source>
</evidence>
<proteinExistence type="predicted"/>